<dbReference type="InterPro" id="IPR036259">
    <property type="entry name" value="MFS_trans_sf"/>
</dbReference>
<feature type="transmembrane region" description="Helical" evidence="8">
    <location>
        <begin position="915"/>
        <end position="939"/>
    </location>
</feature>
<dbReference type="PANTHER" id="PTHR24064">
    <property type="entry name" value="SOLUTE CARRIER FAMILY 22 MEMBER"/>
    <property type="match status" value="1"/>
</dbReference>
<keyword evidence="4 8" id="KW-1133">Transmembrane helix</keyword>
<feature type="transmembrane region" description="Helical" evidence="8">
    <location>
        <begin position="209"/>
        <end position="231"/>
    </location>
</feature>
<sequence length="1098" mass="120633">MTFSEILDRVGSMGPFQFLHVAMLGLPVLCVANHNLLQIFTATTPAHHCRPPSNASAGPWVLPMDPSGKPKRCLRFIHPPNTSLPNDTQGATEPCLDGWVYNITRSTIVTEWDLVCKSNKLKEMAQSVFMAGILIGGLVLGDLSDRFGRKIILSGSYLLLAVGGSSTAFSPTLTVYIVFRFLCGFGISGITLSTVILNVEWVPTRMRAITSTAIGYCYTVGQFILPGLAYAIPQWRWLQLTVSVPFFIFFLSSWWVPESIRWMVLSGKSSKALKTLRRVAAFNGKKDEGAKLSLEELKLNLQKEISLAKTKYSAADLFRTPILRRMTICLSLAWFSTGFAYYSLAMGVEEFGVNIYVLQIIFGGVDIPAKFIAILSMSYLGRHTTEAAALLLAGGAILALIFVPSDMQTVRTVLAVFGKGCLSSSFSCLFLYTSELYPTVIRQTGMGLSNVWARVGSMTSPLVKITGDVQPFIPNVIYGTIALLGGSAALFLPETLNRPLPETLEDMEIWSSRAKKPKQEPEAEKASQRIPLQPCEPGLDPRSGPGSMAFNDLLMQVGGVGRFQQIQVALVLLPVLLMASHNTLQNFTAAIPTHHCRPPANTNLSKDKGLEAWLPRSRSGQLESCLRFTSPQWGPPFPNGTEANSTATTEPCTDGWIYDNSTFPSTIVTEWDLVCSQRALRQLAQSLYMAGVLLGAMLFGYLADRLGRRKVLILNYLQTAVSGTCAAFAPNFSTYCVFRMLSGMSMASISLNCMTLNMEWMPIHTRAHVGTLNGYVYSMGQFLLAGVAYAVPHWRHLQLLVSVPFFAFFIYSWFFIESARWYSSSGRLDLTLRALQRVARINGKHEEGDKLSMEVLRASLQKEVTTGKGQASAMELLRCPPLRHLFLCLSIVWFATSFAYYGLVMDLQGFGVSIYLIQVIFGAVDLPSKFVCFFVLNFLGRRTAQMASLLLAGICILVNGVIPRDQIIVRTSLAVLGKGCLASSFNCIFLYTGELYPTVIRQTGMGMGSTMARVGSIVSPLVSMTAELYPSMPLFIYGAVPVVASAVTALLPETLGQPLPDTVQDLESRRKGKPSQQQQEQQKQMVPLQTSAQEKNGL</sequence>
<dbReference type="InterPro" id="IPR005828">
    <property type="entry name" value="MFS_sugar_transport-like"/>
</dbReference>
<evidence type="ECO:0000259" key="9">
    <source>
        <dbReference type="PROSITE" id="PS50850"/>
    </source>
</evidence>
<feature type="transmembrane region" description="Helical" evidence="8">
    <location>
        <begin position="356"/>
        <end position="375"/>
    </location>
</feature>
<comment type="similarity">
    <text evidence="2">Belongs to the major facilitator (TC 2.A.1) superfamily. Organic cation transporter (TC 2.A.1.19) family.</text>
</comment>
<feature type="transmembrane region" description="Helical" evidence="8">
    <location>
        <begin position="387"/>
        <end position="404"/>
    </location>
</feature>
<feature type="transmembrane region" description="Helical" evidence="8">
    <location>
        <begin position="151"/>
        <end position="169"/>
    </location>
</feature>
<feature type="transmembrane region" description="Helical" evidence="8">
    <location>
        <begin position="237"/>
        <end position="256"/>
    </location>
</feature>
<feature type="transmembrane region" description="Helical" evidence="8">
    <location>
        <begin position="884"/>
        <end position="903"/>
    </location>
</feature>
<evidence type="ECO:0000256" key="7">
    <source>
        <dbReference type="SAM" id="MobiDB-lite"/>
    </source>
</evidence>
<dbReference type="Gene3D" id="1.20.1250.20">
    <property type="entry name" value="MFS general substrate transporter like domains"/>
    <property type="match status" value="2"/>
</dbReference>
<feature type="transmembrane region" description="Helical" evidence="8">
    <location>
        <begin position="175"/>
        <end position="197"/>
    </location>
</feature>
<evidence type="ECO:0000256" key="4">
    <source>
        <dbReference type="ARBA" id="ARBA00022989"/>
    </source>
</evidence>
<dbReference type="CDD" id="cd17446">
    <property type="entry name" value="MFS_SLC22A6_OAT1_like"/>
    <property type="match status" value="1"/>
</dbReference>
<dbReference type="SUPFAM" id="SSF103473">
    <property type="entry name" value="MFS general substrate transporter"/>
    <property type="match status" value="2"/>
</dbReference>
<gene>
    <name evidence="11" type="primary">LOC103591113</name>
</gene>
<dbReference type="Proteomes" id="UP000694923">
    <property type="component" value="Unplaced"/>
</dbReference>
<dbReference type="Pfam" id="PF00083">
    <property type="entry name" value="Sugar_tr"/>
    <property type="match status" value="2"/>
</dbReference>
<keyword evidence="10" id="KW-1185">Reference proteome</keyword>
<evidence type="ECO:0000313" key="10">
    <source>
        <dbReference type="Proteomes" id="UP000694923"/>
    </source>
</evidence>
<feature type="transmembrane region" description="Helical" evidence="8">
    <location>
        <begin position="772"/>
        <end position="791"/>
    </location>
</feature>
<dbReference type="InterPro" id="IPR020846">
    <property type="entry name" value="MFS_dom"/>
</dbReference>
<evidence type="ECO:0000256" key="5">
    <source>
        <dbReference type="ARBA" id="ARBA00023065"/>
    </source>
</evidence>
<keyword evidence="5" id="KW-0406">Ion transport</keyword>
<protein>
    <submittedName>
        <fullName evidence="11">Solute carrier family 22 member 6-like</fullName>
    </submittedName>
</protein>
<dbReference type="GeneID" id="103591113"/>
<feature type="domain" description="Major facilitator superfamily (MFS) profile" evidence="9">
    <location>
        <begin position="640"/>
        <end position="1056"/>
    </location>
</feature>
<keyword evidence="6 8" id="KW-0472">Membrane</keyword>
<dbReference type="PROSITE" id="PS00216">
    <property type="entry name" value="SUGAR_TRANSPORT_1"/>
    <property type="match status" value="1"/>
</dbReference>
<evidence type="ECO:0000313" key="11">
    <source>
        <dbReference type="RefSeq" id="XP_008571740.1"/>
    </source>
</evidence>
<evidence type="ECO:0000256" key="3">
    <source>
        <dbReference type="ARBA" id="ARBA00022692"/>
    </source>
</evidence>
<feature type="transmembrane region" description="Helical" evidence="8">
    <location>
        <begin position="686"/>
        <end position="704"/>
    </location>
</feature>
<accession>A0ABM0QTP9</accession>
<feature type="compositionally biased region" description="Polar residues" evidence="7">
    <location>
        <begin position="1087"/>
        <end position="1098"/>
    </location>
</feature>
<dbReference type="InterPro" id="IPR004749">
    <property type="entry name" value="Orgcat_transp/SVOP"/>
</dbReference>
<evidence type="ECO:0000256" key="8">
    <source>
        <dbReference type="SAM" id="Phobius"/>
    </source>
</evidence>
<organism evidence="10 11">
    <name type="scientific">Galeopterus variegatus</name>
    <name type="common">Malayan flying lemur</name>
    <name type="synonym">Cynocephalus variegatus</name>
    <dbReference type="NCBI Taxonomy" id="482537"/>
    <lineage>
        <taxon>Eukaryota</taxon>
        <taxon>Metazoa</taxon>
        <taxon>Chordata</taxon>
        <taxon>Craniata</taxon>
        <taxon>Vertebrata</taxon>
        <taxon>Euteleostomi</taxon>
        <taxon>Mammalia</taxon>
        <taxon>Eutheria</taxon>
        <taxon>Euarchontoglires</taxon>
        <taxon>Dermoptera</taxon>
        <taxon>Cynocephalidae</taxon>
        <taxon>Galeopterus</taxon>
    </lineage>
</organism>
<evidence type="ECO:0000256" key="6">
    <source>
        <dbReference type="ARBA" id="ARBA00023136"/>
    </source>
</evidence>
<feature type="transmembrane region" description="Helical" evidence="8">
    <location>
        <begin position="797"/>
        <end position="816"/>
    </location>
</feature>
<keyword evidence="3 8" id="KW-0812">Transmembrane</keyword>
<feature type="region of interest" description="Disordered" evidence="7">
    <location>
        <begin position="513"/>
        <end position="544"/>
    </location>
</feature>
<name>A0ABM0QTP9_GALVR</name>
<feature type="transmembrane region" description="Helical" evidence="8">
    <location>
        <begin position="410"/>
        <end position="432"/>
    </location>
</feature>
<feature type="region of interest" description="Disordered" evidence="7">
    <location>
        <begin position="1060"/>
        <end position="1098"/>
    </location>
</feature>
<feature type="transmembrane region" description="Helical" evidence="8">
    <location>
        <begin position="326"/>
        <end position="344"/>
    </location>
</feature>
<evidence type="ECO:0000256" key="1">
    <source>
        <dbReference type="ARBA" id="ARBA00004127"/>
    </source>
</evidence>
<dbReference type="NCBIfam" id="TIGR00898">
    <property type="entry name" value="2A0119"/>
    <property type="match status" value="2"/>
</dbReference>
<proteinExistence type="inferred from homology"/>
<evidence type="ECO:0000256" key="2">
    <source>
        <dbReference type="ARBA" id="ARBA00009203"/>
    </source>
</evidence>
<keyword evidence="5" id="KW-0813">Transport</keyword>
<feature type="transmembrane region" description="Helical" evidence="8">
    <location>
        <begin position="1034"/>
        <end position="1051"/>
    </location>
</feature>
<dbReference type="InterPro" id="IPR005829">
    <property type="entry name" value="Sugar_transporter_CS"/>
</dbReference>
<dbReference type="RefSeq" id="XP_008571740.1">
    <property type="nucleotide sequence ID" value="XM_008573518.1"/>
</dbReference>
<reference evidence="11" key="1">
    <citation type="submission" date="2025-08" db="UniProtKB">
        <authorList>
            <consortium name="RefSeq"/>
        </authorList>
    </citation>
    <scope>IDENTIFICATION</scope>
</reference>
<dbReference type="PROSITE" id="PS50850">
    <property type="entry name" value="MFS"/>
    <property type="match status" value="2"/>
</dbReference>
<feature type="transmembrane region" description="Helical" evidence="8">
    <location>
        <begin position="711"/>
        <end position="729"/>
    </location>
</feature>
<feature type="domain" description="Major facilitator superfamily (MFS) profile" evidence="9">
    <location>
        <begin position="83"/>
        <end position="497"/>
    </location>
</feature>
<feature type="compositionally biased region" description="Basic and acidic residues" evidence="7">
    <location>
        <begin position="517"/>
        <end position="527"/>
    </location>
</feature>
<comment type="subcellular location">
    <subcellularLocation>
        <location evidence="1">Endomembrane system</location>
        <topology evidence="1">Multi-pass membrane protein</topology>
    </subcellularLocation>
</comment>